<reference evidence="1" key="1">
    <citation type="submission" date="2020-05" db="EMBL/GenBank/DDBJ databases">
        <title>Large-scale comparative analyses of tick genomes elucidate their genetic diversity and vector capacities.</title>
        <authorList>
            <person name="Jia N."/>
            <person name="Wang J."/>
            <person name="Shi W."/>
            <person name="Du L."/>
            <person name="Sun Y."/>
            <person name="Zhan W."/>
            <person name="Jiang J."/>
            <person name="Wang Q."/>
            <person name="Zhang B."/>
            <person name="Ji P."/>
            <person name="Sakyi L.B."/>
            <person name="Cui X."/>
            <person name="Yuan T."/>
            <person name="Jiang B."/>
            <person name="Yang W."/>
            <person name="Lam T.T.-Y."/>
            <person name="Chang Q."/>
            <person name="Ding S."/>
            <person name="Wang X."/>
            <person name="Zhu J."/>
            <person name="Ruan X."/>
            <person name="Zhao L."/>
            <person name="Wei J."/>
            <person name="Que T."/>
            <person name="Du C."/>
            <person name="Cheng J."/>
            <person name="Dai P."/>
            <person name="Han X."/>
            <person name="Huang E."/>
            <person name="Gao Y."/>
            <person name="Liu J."/>
            <person name="Shao H."/>
            <person name="Ye R."/>
            <person name="Li L."/>
            <person name="Wei W."/>
            <person name="Wang X."/>
            <person name="Wang C."/>
            <person name="Yang T."/>
            <person name="Huo Q."/>
            <person name="Li W."/>
            <person name="Guo W."/>
            <person name="Chen H."/>
            <person name="Zhou L."/>
            <person name="Ni X."/>
            <person name="Tian J."/>
            <person name="Zhou Y."/>
            <person name="Sheng Y."/>
            <person name="Liu T."/>
            <person name="Pan Y."/>
            <person name="Xia L."/>
            <person name="Li J."/>
            <person name="Zhao F."/>
            <person name="Cao W."/>
        </authorList>
    </citation>
    <scope>NUCLEOTIDE SEQUENCE</scope>
    <source>
        <strain evidence="1">Hyas-2018</strain>
    </source>
</reference>
<evidence type="ECO:0000313" key="1">
    <source>
        <dbReference type="EMBL" id="KAH6944902.1"/>
    </source>
</evidence>
<keyword evidence="2" id="KW-1185">Reference proteome</keyword>
<dbReference type="EMBL" id="CM023481">
    <property type="protein sequence ID" value="KAH6944902.1"/>
    <property type="molecule type" value="Genomic_DNA"/>
</dbReference>
<dbReference type="Proteomes" id="UP000821845">
    <property type="component" value="Chromosome 1"/>
</dbReference>
<name>A0ACB7THR1_HYAAI</name>
<accession>A0ACB7THR1</accession>
<evidence type="ECO:0000313" key="2">
    <source>
        <dbReference type="Proteomes" id="UP000821845"/>
    </source>
</evidence>
<sequence length="431" mass="47494">MVAADDTDDLTYRSRQARRETVQGLHEAFSNLTRLEIVGKVANSPVYVLVISRTPRRQFLVPRVHMLADFPAGSELLIKLASYLLHEYSRDEAVARVVNSSEIHILFWIEPVTVSEKPKDDCSGDDKGRELEGFPDYFDEKSEKLAEQAQMPEQVQLAMQWLKRGSFVLGAHVRGGDGGIAVAYGFHNSAKDSPNEAPDEDVLRNLSVSYANRNERMKRGTPACPGGHLGGFPGGVINAAAWKKRPGLMQDYAYVREGTLTVDLALSCCRIPSEGTLRKLWMENKDAILHLLGQVRRAVRGYVKGPDGTHIPGALLTIRERNVGFRSTDQGEFWRLLQPGNYTLVVSAKGYLPTAVRVNVSEHARQEAPIAIVMRPSLYPAKILPIDSYSTEKTLPEKRDGGADTAAAVGVFAGCDLFMLLHVLALCAVLA</sequence>
<organism evidence="1 2">
    <name type="scientific">Hyalomma asiaticum</name>
    <name type="common">Tick</name>
    <dbReference type="NCBI Taxonomy" id="266040"/>
    <lineage>
        <taxon>Eukaryota</taxon>
        <taxon>Metazoa</taxon>
        <taxon>Ecdysozoa</taxon>
        <taxon>Arthropoda</taxon>
        <taxon>Chelicerata</taxon>
        <taxon>Arachnida</taxon>
        <taxon>Acari</taxon>
        <taxon>Parasitiformes</taxon>
        <taxon>Ixodida</taxon>
        <taxon>Ixodoidea</taxon>
        <taxon>Ixodidae</taxon>
        <taxon>Hyalomminae</taxon>
        <taxon>Hyalomma</taxon>
    </lineage>
</organism>
<gene>
    <name evidence="1" type="ORF">HPB50_006145</name>
</gene>
<comment type="caution">
    <text evidence="1">The sequence shown here is derived from an EMBL/GenBank/DDBJ whole genome shotgun (WGS) entry which is preliminary data.</text>
</comment>
<proteinExistence type="predicted"/>
<protein>
    <submittedName>
        <fullName evidence="1">Uncharacterized protein</fullName>
    </submittedName>
</protein>